<dbReference type="NCBIfam" id="TIGR02228">
    <property type="entry name" value="sigpep_I_arch"/>
    <property type="match status" value="1"/>
</dbReference>
<protein>
    <recommendedName>
        <fullName evidence="1">Signal peptidase I</fullName>
        <ecNumber evidence="1">3.4.21.89</ecNumber>
    </recommendedName>
</protein>
<dbReference type="GO" id="GO:0016020">
    <property type="term" value="C:membrane"/>
    <property type="evidence" value="ECO:0007669"/>
    <property type="project" value="UniProtKB-UniRule"/>
</dbReference>
<feature type="compositionally biased region" description="Basic and acidic residues" evidence="2">
    <location>
        <begin position="56"/>
        <end position="77"/>
    </location>
</feature>
<dbReference type="STRING" id="903984.BCR21_09960"/>
<dbReference type="InterPro" id="IPR019533">
    <property type="entry name" value="Peptidase_S26"/>
</dbReference>
<dbReference type="CDD" id="cd06530">
    <property type="entry name" value="S26_SPase_I"/>
    <property type="match status" value="1"/>
</dbReference>
<evidence type="ECO:0000313" key="4">
    <source>
        <dbReference type="EMBL" id="OEG11605.1"/>
    </source>
</evidence>
<name>A0A1E5GG91_9ENTE</name>
<gene>
    <name evidence="4" type="ORF">BCR21_09960</name>
</gene>
<keyword evidence="3" id="KW-0472">Membrane</keyword>
<feature type="compositionally biased region" description="Basic and acidic residues" evidence="2">
    <location>
        <begin position="29"/>
        <end position="44"/>
    </location>
</feature>
<evidence type="ECO:0000256" key="3">
    <source>
        <dbReference type="SAM" id="Phobius"/>
    </source>
</evidence>
<dbReference type="EMBL" id="MIJZ01000013">
    <property type="protein sequence ID" value="OEG11605.1"/>
    <property type="molecule type" value="Genomic_DNA"/>
</dbReference>
<evidence type="ECO:0000256" key="2">
    <source>
        <dbReference type="SAM" id="MobiDB-lite"/>
    </source>
</evidence>
<feature type="compositionally biased region" description="Basic and acidic residues" evidence="2">
    <location>
        <begin position="84"/>
        <end position="95"/>
    </location>
</feature>
<keyword evidence="3" id="KW-0812">Transmembrane</keyword>
<accession>A0A1E5GG91</accession>
<organism evidence="4 5">
    <name type="scientific">Enterococcus ureasiticus</name>
    <dbReference type="NCBI Taxonomy" id="903984"/>
    <lineage>
        <taxon>Bacteria</taxon>
        <taxon>Bacillati</taxon>
        <taxon>Bacillota</taxon>
        <taxon>Bacilli</taxon>
        <taxon>Lactobacillales</taxon>
        <taxon>Enterococcaceae</taxon>
        <taxon>Enterococcus</taxon>
    </lineage>
</organism>
<feature type="compositionally biased region" description="Basic residues" evidence="2">
    <location>
        <begin position="45"/>
        <end position="54"/>
    </location>
</feature>
<feature type="compositionally biased region" description="Basic and acidic residues" evidence="2">
    <location>
        <begin position="1"/>
        <end position="19"/>
    </location>
</feature>
<dbReference type="EC" id="3.4.21.89" evidence="1"/>
<reference evidence="5" key="1">
    <citation type="submission" date="2016-09" db="EMBL/GenBank/DDBJ databases">
        <authorList>
            <person name="Gulvik C.A."/>
        </authorList>
    </citation>
    <scope>NUCLEOTIDE SEQUENCE [LARGE SCALE GENOMIC DNA]</scope>
    <source>
        <strain evidence="5">DSM 23328</strain>
    </source>
</reference>
<comment type="caution">
    <text evidence="4">The sequence shown here is derived from an EMBL/GenBank/DDBJ whole genome shotgun (WGS) entry which is preliminary data.</text>
</comment>
<feature type="transmembrane region" description="Helical" evidence="3">
    <location>
        <begin position="117"/>
        <end position="135"/>
    </location>
</feature>
<dbReference type="RefSeq" id="WP_069646366.1">
    <property type="nucleotide sequence ID" value="NZ_MIJZ01000013.1"/>
</dbReference>
<dbReference type="AlphaFoldDB" id="A0A1E5GG91"/>
<evidence type="ECO:0000256" key="1">
    <source>
        <dbReference type="NCBIfam" id="TIGR02228"/>
    </source>
</evidence>
<dbReference type="GO" id="GO:0009003">
    <property type="term" value="F:signal peptidase activity"/>
    <property type="evidence" value="ECO:0007669"/>
    <property type="project" value="UniProtKB-EC"/>
</dbReference>
<dbReference type="InterPro" id="IPR001733">
    <property type="entry name" value="Peptidase_S26B"/>
</dbReference>
<dbReference type="GO" id="GO:0004252">
    <property type="term" value="F:serine-type endopeptidase activity"/>
    <property type="evidence" value="ECO:0007669"/>
    <property type="project" value="UniProtKB-UniRule"/>
</dbReference>
<dbReference type="OrthoDB" id="1648066at2"/>
<evidence type="ECO:0000313" key="5">
    <source>
        <dbReference type="Proteomes" id="UP000094068"/>
    </source>
</evidence>
<keyword evidence="3" id="KW-1133">Transmembrane helix</keyword>
<feature type="transmembrane region" description="Helical" evidence="3">
    <location>
        <begin position="260"/>
        <end position="281"/>
    </location>
</feature>
<keyword evidence="5" id="KW-1185">Reference proteome</keyword>
<sequence length="301" mass="34869">MPRETPVRKYARTKDEKARQSTPKKRSRTYTESKRLHSEKERVEHRRKRPRPRSTARSDRSEFIENPRFSEYKETPRHPRPHRTVQERRMRENYRGRNQKQATKSPGFLVFSYLGNLVFYGVIIGIILMSVMFSFSSKSTASIFGYRFYTVLTNSMVPQKNGPKGGFYAGDIVIVKLTDGNKVKKDDIVTFAVGDGSRYLTHRMVERKEELNGEKGDYLITKGDANKSNDPPITADRVLGKVVFAVPKVGSIIEFAREEFWACLVCILSLYGFFLVLKAYLFSSKEEPVGRKSRRRPAYER</sequence>
<dbReference type="GO" id="GO:0006465">
    <property type="term" value="P:signal peptide processing"/>
    <property type="evidence" value="ECO:0007669"/>
    <property type="project" value="UniProtKB-UniRule"/>
</dbReference>
<proteinExistence type="predicted"/>
<feature type="region of interest" description="Disordered" evidence="2">
    <location>
        <begin position="1"/>
        <end position="101"/>
    </location>
</feature>
<dbReference type="Proteomes" id="UP000094068">
    <property type="component" value="Unassembled WGS sequence"/>
</dbReference>